<dbReference type="EMBL" id="CP150484">
    <property type="protein sequence ID" value="WYW20957.1"/>
    <property type="molecule type" value="Genomic_DNA"/>
</dbReference>
<accession>A0ACD5BP00</accession>
<gene>
    <name evidence="1" type="ORF">LCL61_35950</name>
</gene>
<sequence length="361" mass="40640">MWRWNRRPAEIALRRQSGAGAARIHDELGSGSDRLLPLGARQRPMNWGHMPKRTIGFVYVLRNPRDPDLAKIGFTTRLAEDRAKELSGSSVPAQFEVVFSAPTSHPRELERYAHQKLADFRFNDKREFFEVTPEIAIETIMAGRIQVDGIGAWQSDRVHYIGSGDRLMLSANATDFFVLLAMEDPLMSSGFDPLDFWQAHSDGDTLELMGTDNPGAVAGLSDNDENGTTDPIPFIDREGKSPSDTINGLERLVPGDRLMWIAVNESEETVQTSIFEMRTHCQVVGRTRAMKFSPDGYPLLMNVPTFQKLPELSLEPIRKAMAMPPPRSWAPRNPDPEHWAPIGTDPQPPGYWLPQLNRKKK</sequence>
<reference evidence="1" key="1">
    <citation type="submission" date="2023-10" db="EMBL/GenBank/DDBJ databases">
        <title>Whole genome sequencing of actinobacterial strain Amycolatopsis sp. (BCA-696) identifies the underlying plant growth-promoting genes.</title>
        <authorList>
            <person name="Gandham P."/>
            <person name="Vadla N."/>
            <person name="Saji A."/>
            <person name="Srinivas V."/>
            <person name="Ruperao P."/>
            <person name="Selvanayagam S."/>
            <person name="Saxena R.K."/>
            <person name="Rathore A."/>
            <person name="Gopalakrishnan S."/>
            <person name="Thakur V."/>
        </authorList>
    </citation>
    <scope>NUCLEOTIDE SEQUENCE</scope>
    <source>
        <strain evidence="1">BCA-696</strain>
    </source>
</reference>
<proteinExistence type="predicted"/>
<evidence type="ECO:0000313" key="2">
    <source>
        <dbReference type="Proteomes" id="UP001456344"/>
    </source>
</evidence>
<evidence type="ECO:0000313" key="1">
    <source>
        <dbReference type="EMBL" id="WYW20957.1"/>
    </source>
</evidence>
<name>A0ACD5BP00_9PSEU</name>
<organism evidence="1 2">
    <name type="scientific">Amycolatopsis coloradensis</name>
    <dbReference type="NCBI Taxonomy" id="76021"/>
    <lineage>
        <taxon>Bacteria</taxon>
        <taxon>Bacillati</taxon>
        <taxon>Actinomycetota</taxon>
        <taxon>Actinomycetes</taxon>
        <taxon>Pseudonocardiales</taxon>
        <taxon>Pseudonocardiaceae</taxon>
        <taxon>Amycolatopsis</taxon>
    </lineage>
</organism>
<protein>
    <submittedName>
        <fullName evidence="1">GIY-YIG nuclease family protein</fullName>
    </submittedName>
</protein>
<keyword evidence="2" id="KW-1185">Reference proteome</keyword>
<dbReference type="Proteomes" id="UP001456344">
    <property type="component" value="Chromosome"/>
</dbReference>